<keyword evidence="2" id="KW-1185">Reference proteome</keyword>
<accession>A0ACC7N8W3</accession>
<dbReference type="EMBL" id="JAQQDW010000012">
    <property type="protein sequence ID" value="MFM0103549.1"/>
    <property type="molecule type" value="Genomic_DNA"/>
</dbReference>
<proteinExistence type="predicted"/>
<dbReference type="Proteomes" id="UP001629235">
    <property type="component" value="Unassembled WGS sequence"/>
</dbReference>
<protein>
    <submittedName>
        <fullName evidence="1">Adenylate/guanylate cyclase domain-containing protein</fullName>
    </submittedName>
</protein>
<comment type="caution">
    <text evidence="1">The sequence shown here is derived from an EMBL/GenBank/DDBJ whole genome shotgun (WGS) entry which is preliminary data.</text>
</comment>
<name>A0ACC7N8W3_9BURK</name>
<evidence type="ECO:0000313" key="1">
    <source>
        <dbReference type="EMBL" id="MFM0103549.1"/>
    </source>
</evidence>
<reference evidence="1 2" key="1">
    <citation type="journal article" date="2024" name="Chem. Sci.">
        <title>Discovery of megapolipeptins by genome mining of a Burkholderiales bacteria collection.</title>
        <authorList>
            <person name="Paulo B.S."/>
            <person name="Recchia M.J.J."/>
            <person name="Lee S."/>
            <person name="Fergusson C.H."/>
            <person name="Romanowski S.B."/>
            <person name="Hernandez A."/>
            <person name="Krull N."/>
            <person name="Liu D.Y."/>
            <person name="Cavanagh H."/>
            <person name="Bos A."/>
            <person name="Gray C.A."/>
            <person name="Murphy B.T."/>
            <person name="Linington R.G."/>
            <person name="Eustaquio A.S."/>
        </authorList>
    </citation>
    <scope>NUCLEOTIDE SEQUENCE [LARGE SCALE GENOMIC DNA]</scope>
    <source>
        <strain evidence="1 2">RL18-126-BIB-B</strain>
    </source>
</reference>
<sequence>MDVAVWLHSLGMERYEPVFRENAIGADVLRNLTADDLKELGIASIGHRRKLLDALADLRARTEAPHVAVSLGEAKGERRQVVVLFADLCGFTQMSRAVDAEEVLAVLDRYFEQADRIIEQHGGHVDKHVGD</sequence>
<gene>
    <name evidence="1" type="ORF">PQR01_08650</name>
</gene>
<evidence type="ECO:0000313" key="2">
    <source>
        <dbReference type="Proteomes" id="UP001629235"/>
    </source>
</evidence>
<organism evidence="1 2">
    <name type="scientific">Paraburkholderia rhynchosiae</name>
    <dbReference type="NCBI Taxonomy" id="487049"/>
    <lineage>
        <taxon>Bacteria</taxon>
        <taxon>Pseudomonadati</taxon>
        <taxon>Pseudomonadota</taxon>
        <taxon>Betaproteobacteria</taxon>
        <taxon>Burkholderiales</taxon>
        <taxon>Burkholderiaceae</taxon>
        <taxon>Paraburkholderia</taxon>
    </lineage>
</organism>